<proteinExistence type="predicted"/>
<evidence type="ECO:0000313" key="2">
    <source>
        <dbReference type="Proteomes" id="UP000327085"/>
    </source>
</evidence>
<dbReference type="InParanoid" id="A0A5E4FWB3"/>
<dbReference type="Gramene" id="VVA31757">
    <property type="protein sequence ID" value="VVA31757"/>
    <property type="gene ID" value="Prudul26B016564"/>
</dbReference>
<reference evidence="2" key="1">
    <citation type="journal article" date="2020" name="Plant J.">
        <title>Transposons played a major role in the diversification between the closely related almond and peach genomes: results from the almond genome sequence.</title>
        <authorList>
            <person name="Alioto T."/>
            <person name="Alexiou K.G."/>
            <person name="Bardil A."/>
            <person name="Barteri F."/>
            <person name="Castanera R."/>
            <person name="Cruz F."/>
            <person name="Dhingra A."/>
            <person name="Duval H."/>
            <person name="Fernandez I Marti A."/>
            <person name="Frias L."/>
            <person name="Galan B."/>
            <person name="Garcia J.L."/>
            <person name="Howad W."/>
            <person name="Gomez-Garrido J."/>
            <person name="Gut M."/>
            <person name="Julca I."/>
            <person name="Morata J."/>
            <person name="Puigdomenech P."/>
            <person name="Ribeca P."/>
            <person name="Rubio Cabetas M.J."/>
            <person name="Vlasova A."/>
            <person name="Wirthensohn M."/>
            <person name="Garcia-Mas J."/>
            <person name="Gabaldon T."/>
            <person name="Casacuberta J.M."/>
            <person name="Arus P."/>
        </authorList>
    </citation>
    <scope>NUCLEOTIDE SEQUENCE [LARGE SCALE GENOMIC DNA]</scope>
    <source>
        <strain evidence="2">cv. Texas</strain>
    </source>
</reference>
<sequence length="56" mass="6410">MERKYKSDFQVKLAHHFAYAPVEALHGQRSCSFPEIYDGSKFAFGHTARLVSLHAE</sequence>
<dbReference type="Proteomes" id="UP000327085">
    <property type="component" value="Chromosome 8"/>
</dbReference>
<evidence type="ECO:0000313" key="1">
    <source>
        <dbReference type="EMBL" id="VVA31757.1"/>
    </source>
</evidence>
<gene>
    <name evidence="1" type="ORF">ALMOND_2B016564</name>
</gene>
<dbReference type="AlphaFoldDB" id="A0A5E4FWB3"/>
<feature type="non-terminal residue" evidence="1">
    <location>
        <position position="56"/>
    </location>
</feature>
<protein>
    <submittedName>
        <fullName evidence="1">PREDICTED: PRUPE_8G029100</fullName>
    </submittedName>
</protein>
<dbReference type="EMBL" id="CABIKO010000225">
    <property type="protein sequence ID" value="VVA31757.1"/>
    <property type="molecule type" value="Genomic_DNA"/>
</dbReference>
<accession>A0A5E4FWB3</accession>
<name>A0A5E4FWB3_PRUDU</name>
<organism evidence="1 2">
    <name type="scientific">Prunus dulcis</name>
    <name type="common">Almond</name>
    <name type="synonym">Amygdalus dulcis</name>
    <dbReference type="NCBI Taxonomy" id="3755"/>
    <lineage>
        <taxon>Eukaryota</taxon>
        <taxon>Viridiplantae</taxon>
        <taxon>Streptophyta</taxon>
        <taxon>Embryophyta</taxon>
        <taxon>Tracheophyta</taxon>
        <taxon>Spermatophyta</taxon>
        <taxon>Magnoliopsida</taxon>
        <taxon>eudicotyledons</taxon>
        <taxon>Gunneridae</taxon>
        <taxon>Pentapetalae</taxon>
        <taxon>rosids</taxon>
        <taxon>fabids</taxon>
        <taxon>Rosales</taxon>
        <taxon>Rosaceae</taxon>
        <taxon>Amygdaloideae</taxon>
        <taxon>Amygdaleae</taxon>
        <taxon>Prunus</taxon>
    </lineage>
</organism>